<sequence>MDLGHTLLHPSNIGKIFWPESVLFFVYVRNRLCHGDQTKTPFELYTGVKLSIRHFKKFGNTVYVGIPRPQRNKLEPKAKKGILVGYDFSTKGYRIWIPEEEKVVESCNVSFSQIDQNSYSGAVLVPEIPDVKEDEDALVDSVEIVREVLDENLPSSSLQSIHQMVPQSQEADSSESEDDHGDKLAISSPCEVIWTRKVPRRADGWRNDIYYYVERMKGQLRSRNEEMC</sequence>
<evidence type="ECO:0000313" key="4">
    <source>
        <dbReference type="Proteomes" id="UP000887159"/>
    </source>
</evidence>
<accession>A0A8X6WBH4</accession>
<organism evidence="3 4">
    <name type="scientific">Trichonephila clavipes</name>
    <name type="common">Golden silk orbweaver</name>
    <name type="synonym">Nephila clavipes</name>
    <dbReference type="NCBI Taxonomy" id="2585209"/>
    <lineage>
        <taxon>Eukaryota</taxon>
        <taxon>Metazoa</taxon>
        <taxon>Ecdysozoa</taxon>
        <taxon>Arthropoda</taxon>
        <taxon>Chelicerata</taxon>
        <taxon>Arachnida</taxon>
        <taxon>Araneae</taxon>
        <taxon>Araneomorphae</taxon>
        <taxon>Entelegynae</taxon>
        <taxon>Araneoidea</taxon>
        <taxon>Nephilidae</taxon>
        <taxon>Trichonephila</taxon>
    </lineage>
</organism>
<reference evidence="3" key="1">
    <citation type="submission" date="2020-08" db="EMBL/GenBank/DDBJ databases">
        <title>Multicomponent nature underlies the extraordinary mechanical properties of spider dragline silk.</title>
        <authorList>
            <person name="Kono N."/>
            <person name="Nakamura H."/>
            <person name="Mori M."/>
            <person name="Yoshida Y."/>
            <person name="Ohtoshi R."/>
            <person name="Malay A.D."/>
            <person name="Moran D.A.P."/>
            <person name="Tomita M."/>
            <person name="Numata K."/>
            <person name="Arakawa K."/>
        </authorList>
    </citation>
    <scope>NUCLEOTIDE SEQUENCE</scope>
</reference>
<feature type="domain" description="Retroviral polymerase SH3-like" evidence="2">
    <location>
        <begin position="61"/>
        <end position="112"/>
    </location>
</feature>
<proteinExistence type="predicted"/>
<dbReference type="AlphaFoldDB" id="A0A8X6WBH4"/>
<dbReference type="Proteomes" id="UP000887159">
    <property type="component" value="Unassembled WGS sequence"/>
</dbReference>
<comment type="caution">
    <text evidence="3">The sequence shown here is derived from an EMBL/GenBank/DDBJ whole genome shotgun (WGS) entry which is preliminary data.</text>
</comment>
<evidence type="ECO:0000259" key="2">
    <source>
        <dbReference type="Pfam" id="PF25597"/>
    </source>
</evidence>
<dbReference type="Pfam" id="PF25597">
    <property type="entry name" value="SH3_retrovirus"/>
    <property type="match status" value="1"/>
</dbReference>
<feature type="region of interest" description="Disordered" evidence="1">
    <location>
        <begin position="159"/>
        <end position="183"/>
    </location>
</feature>
<evidence type="ECO:0000313" key="3">
    <source>
        <dbReference type="EMBL" id="GFY31805.1"/>
    </source>
</evidence>
<keyword evidence="4" id="KW-1185">Reference proteome</keyword>
<dbReference type="EMBL" id="BMAU01021400">
    <property type="protein sequence ID" value="GFY31805.1"/>
    <property type="molecule type" value="Genomic_DNA"/>
</dbReference>
<protein>
    <recommendedName>
        <fullName evidence="2">Retroviral polymerase SH3-like domain-containing protein</fullName>
    </recommendedName>
</protein>
<feature type="compositionally biased region" description="Polar residues" evidence="1">
    <location>
        <begin position="159"/>
        <end position="169"/>
    </location>
</feature>
<evidence type="ECO:0000256" key="1">
    <source>
        <dbReference type="SAM" id="MobiDB-lite"/>
    </source>
</evidence>
<dbReference type="PANTHER" id="PTHR42648:SF24">
    <property type="entry name" value="INTEGRASE CATALYTIC DOMAIN-CONTAINING PROTEIN"/>
    <property type="match status" value="1"/>
</dbReference>
<gene>
    <name evidence="3" type="primary">NCL1_30374</name>
    <name evidence="3" type="ORF">TNCV_4201141</name>
</gene>
<dbReference type="InterPro" id="IPR039537">
    <property type="entry name" value="Retrotran_Ty1/copia-like"/>
</dbReference>
<dbReference type="InterPro" id="IPR057670">
    <property type="entry name" value="SH3_retrovirus"/>
</dbReference>
<name>A0A8X6WBH4_TRICX</name>
<dbReference type="PANTHER" id="PTHR42648">
    <property type="entry name" value="TRANSPOSASE, PUTATIVE-RELATED"/>
    <property type="match status" value="1"/>
</dbReference>